<accession>A0A8S5TZC8</accession>
<sequence>MKLIVNANVLITNKEDILLLDEIIAKYRNAVEDVAVNVEAFKDTPEQQTQLPTQQPVQTVPTQQTVPSQTVQQTVPVQQPVQTAVPVAEKTYTLEDLQRASSTLVQAGKIQILKDLLEEFNSPALTSIPLGQYGAFALRLRELGAAI</sequence>
<reference evidence="1" key="1">
    <citation type="journal article" date="2021" name="Proc. Natl. Acad. Sci. U.S.A.">
        <title>A Catalog of Tens of Thousands of Viruses from Human Metagenomes Reveals Hidden Associations with Chronic Diseases.</title>
        <authorList>
            <person name="Tisza M.J."/>
            <person name="Buck C.B."/>
        </authorList>
    </citation>
    <scope>NUCLEOTIDE SEQUENCE</scope>
    <source>
        <strain evidence="1">Ctxyw6</strain>
    </source>
</reference>
<evidence type="ECO:0000313" key="1">
    <source>
        <dbReference type="EMBL" id="DAF87564.1"/>
    </source>
</evidence>
<name>A0A8S5TZC8_9CAUD</name>
<proteinExistence type="predicted"/>
<protein>
    <submittedName>
        <fullName evidence="1">Uncharacterized protein</fullName>
    </submittedName>
</protein>
<organism evidence="1">
    <name type="scientific">Siphoviridae sp. ctxyw6</name>
    <dbReference type="NCBI Taxonomy" id="2825742"/>
    <lineage>
        <taxon>Viruses</taxon>
        <taxon>Duplodnaviria</taxon>
        <taxon>Heunggongvirae</taxon>
        <taxon>Uroviricota</taxon>
        <taxon>Caudoviricetes</taxon>
    </lineage>
</organism>
<dbReference type="EMBL" id="BK015963">
    <property type="protein sequence ID" value="DAF87564.1"/>
    <property type="molecule type" value="Genomic_DNA"/>
</dbReference>